<feature type="transmembrane region" description="Helical" evidence="12">
    <location>
        <begin position="217"/>
        <end position="242"/>
    </location>
</feature>
<evidence type="ECO:0000256" key="10">
    <source>
        <dbReference type="ARBA" id="ARBA00035686"/>
    </source>
</evidence>
<comment type="subcellular location">
    <subcellularLocation>
        <location evidence="1">Cell membrane</location>
        <topology evidence="1">Multi-pass membrane protein</topology>
    </subcellularLocation>
</comment>
<evidence type="ECO:0000256" key="5">
    <source>
        <dbReference type="ARBA" id="ARBA00022597"/>
    </source>
</evidence>
<keyword evidence="3" id="KW-1003">Cell membrane</keyword>
<dbReference type="InterPro" id="IPR001851">
    <property type="entry name" value="ABC_transp_permease"/>
</dbReference>
<protein>
    <recommendedName>
        <fullName evidence="10">Xylose transport system permease protein XylH</fullName>
    </recommendedName>
</protein>
<dbReference type="GO" id="GO:0005886">
    <property type="term" value="C:plasma membrane"/>
    <property type="evidence" value="ECO:0007669"/>
    <property type="project" value="UniProtKB-SubCell"/>
</dbReference>
<keyword evidence="7 12" id="KW-1133">Transmembrane helix</keyword>
<evidence type="ECO:0000313" key="13">
    <source>
        <dbReference type="EMBL" id="SEC11642.1"/>
    </source>
</evidence>
<dbReference type="GO" id="GO:0022857">
    <property type="term" value="F:transmembrane transporter activity"/>
    <property type="evidence" value="ECO:0007669"/>
    <property type="project" value="InterPro"/>
</dbReference>
<gene>
    <name evidence="13" type="ORF">SAMN04489727_2623</name>
</gene>
<organism evidence="13 14">
    <name type="scientific">Amycolatopsis tolypomycina</name>
    <dbReference type="NCBI Taxonomy" id="208445"/>
    <lineage>
        <taxon>Bacteria</taxon>
        <taxon>Bacillati</taxon>
        <taxon>Actinomycetota</taxon>
        <taxon>Actinomycetes</taxon>
        <taxon>Pseudonocardiales</taxon>
        <taxon>Pseudonocardiaceae</taxon>
        <taxon>Amycolatopsis</taxon>
    </lineage>
</organism>
<evidence type="ECO:0000256" key="1">
    <source>
        <dbReference type="ARBA" id="ARBA00004651"/>
    </source>
</evidence>
<accession>A0A1H4PWS7</accession>
<keyword evidence="6 12" id="KW-0812">Transmembrane</keyword>
<evidence type="ECO:0000256" key="2">
    <source>
        <dbReference type="ARBA" id="ARBA00022448"/>
    </source>
</evidence>
<keyword evidence="8 12" id="KW-0472">Membrane</keyword>
<feature type="transmembrane region" description="Helical" evidence="12">
    <location>
        <begin position="296"/>
        <end position="329"/>
    </location>
</feature>
<dbReference type="Pfam" id="PF02653">
    <property type="entry name" value="BPD_transp_2"/>
    <property type="match status" value="1"/>
</dbReference>
<evidence type="ECO:0000256" key="4">
    <source>
        <dbReference type="ARBA" id="ARBA00022519"/>
    </source>
</evidence>
<evidence type="ECO:0000313" key="14">
    <source>
        <dbReference type="Proteomes" id="UP000199622"/>
    </source>
</evidence>
<evidence type="ECO:0000256" key="8">
    <source>
        <dbReference type="ARBA" id="ARBA00023136"/>
    </source>
</evidence>
<dbReference type="AlphaFoldDB" id="A0A1H4PWS7"/>
<comment type="function">
    <text evidence="9">Part of the binding-protein-dependent transport system for D-xylose. Probably responsible for the translocation of the substrate across the membrane.</text>
</comment>
<sequence length="370" mass="38645">MTAPSSGAEPQTPAGGQAPLGPPKAGVIQAQPDERVARKGLTDRLVVRPEIGALLGAVLVFVFFSVVTGQFLSPLGVATWLDDSSTLGIMAVVVALLMVGGEFDLSAGVMTASTSLVTAILATQAGWNVWLALLASLAFALGVGAFNGWLVMKTGLPSFIVTLGSFLALQGLNLGVTRLVTNTVQVSGMRSTSGYESAGGLFASTFDIGGTEFQSSIVWWIVVTAIAAWLLVRTRFGNWIFAVGGSQVSARSVGVPVVRTKILLFMGTALGAWLVGSINILRFASVQANQGIGLEFQYIIAAVIGGCLLTGGFGSAVGAAIGALIFGMARQGIVFAQWNSDWFMLFLGVMLLAAVLVNNAFRRRAERVRR</sequence>
<dbReference type="EMBL" id="FNSO01000004">
    <property type="protein sequence ID" value="SEC11642.1"/>
    <property type="molecule type" value="Genomic_DNA"/>
</dbReference>
<feature type="transmembrane region" description="Helical" evidence="12">
    <location>
        <begin position="341"/>
        <end position="361"/>
    </location>
</feature>
<feature type="transmembrane region" description="Helical" evidence="12">
    <location>
        <begin position="51"/>
        <end position="73"/>
    </location>
</feature>
<feature type="transmembrane region" description="Helical" evidence="12">
    <location>
        <begin position="129"/>
        <end position="152"/>
    </location>
</feature>
<keyword evidence="2" id="KW-0813">Transport</keyword>
<evidence type="ECO:0000256" key="7">
    <source>
        <dbReference type="ARBA" id="ARBA00022989"/>
    </source>
</evidence>
<feature type="transmembrane region" description="Helical" evidence="12">
    <location>
        <begin position="80"/>
        <end position="99"/>
    </location>
</feature>
<dbReference type="CDD" id="cd06579">
    <property type="entry name" value="TM_PBP1_transp_AraH_like"/>
    <property type="match status" value="1"/>
</dbReference>
<feature type="transmembrane region" description="Helical" evidence="12">
    <location>
        <begin position="262"/>
        <end position="284"/>
    </location>
</feature>
<proteinExistence type="predicted"/>
<feature type="region of interest" description="Disordered" evidence="11">
    <location>
        <begin position="1"/>
        <end position="26"/>
    </location>
</feature>
<dbReference type="PANTHER" id="PTHR32196">
    <property type="entry name" value="ABC TRANSPORTER PERMEASE PROTEIN YPHD-RELATED-RELATED"/>
    <property type="match status" value="1"/>
</dbReference>
<dbReference type="PANTHER" id="PTHR32196:SF32">
    <property type="entry name" value="XYLOSE TRANSPORT SYSTEM PERMEASE PROTEIN XYLH"/>
    <property type="match status" value="1"/>
</dbReference>
<evidence type="ECO:0000256" key="12">
    <source>
        <dbReference type="SAM" id="Phobius"/>
    </source>
</evidence>
<evidence type="ECO:0000256" key="3">
    <source>
        <dbReference type="ARBA" id="ARBA00022475"/>
    </source>
</evidence>
<dbReference type="STRING" id="208445.SAMN04489727_2623"/>
<evidence type="ECO:0000256" key="9">
    <source>
        <dbReference type="ARBA" id="ARBA00035611"/>
    </source>
</evidence>
<evidence type="ECO:0000256" key="11">
    <source>
        <dbReference type="SAM" id="MobiDB-lite"/>
    </source>
</evidence>
<evidence type="ECO:0000256" key="6">
    <source>
        <dbReference type="ARBA" id="ARBA00022692"/>
    </source>
</evidence>
<reference evidence="14" key="1">
    <citation type="submission" date="2016-10" db="EMBL/GenBank/DDBJ databases">
        <authorList>
            <person name="Varghese N."/>
            <person name="Submissions S."/>
        </authorList>
    </citation>
    <scope>NUCLEOTIDE SEQUENCE [LARGE SCALE GENOMIC DNA]</scope>
    <source>
        <strain evidence="14">DSM 44544</strain>
    </source>
</reference>
<dbReference type="Proteomes" id="UP000199622">
    <property type="component" value="Unassembled WGS sequence"/>
</dbReference>
<keyword evidence="4" id="KW-0997">Cell inner membrane</keyword>
<name>A0A1H4PWS7_9PSEU</name>
<feature type="transmembrane region" description="Helical" evidence="12">
    <location>
        <begin position="158"/>
        <end position="180"/>
    </location>
</feature>
<keyword evidence="14" id="KW-1185">Reference proteome</keyword>
<keyword evidence="5" id="KW-0762">Sugar transport</keyword>